<dbReference type="GO" id="GO:0043039">
    <property type="term" value="P:tRNA aminoacylation"/>
    <property type="evidence" value="ECO:0007669"/>
    <property type="project" value="InterPro"/>
</dbReference>
<keyword evidence="4" id="KW-0436">Ligase</keyword>
<evidence type="ECO:0000313" key="4">
    <source>
        <dbReference type="EMBL" id="RIB20083.1"/>
    </source>
</evidence>
<gene>
    <name evidence="4" type="ORF">C2G38_2081759</name>
</gene>
<comment type="caution">
    <text evidence="4">The sequence shown here is derived from an EMBL/GenBank/DDBJ whole genome shotgun (WGS) entry which is preliminary data.</text>
</comment>
<keyword evidence="5" id="KW-1185">Reference proteome</keyword>
<dbReference type="EMBL" id="QKWP01000438">
    <property type="protein sequence ID" value="RIB20083.1"/>
    <property type="molecule type" value="Genomic_DNA"/>
</dbReference>
<dbReference type="OrthoDB" id="288942at2759"/>
<comment type="similarity">
    <text evidence="2">Belongs to the class-II aminoacyl-tRNA synthetase family. Alax-L subfamily.</text>
</comment>
<dbReference type="PANTHER" id="PTHR43462">
    <property type="entry name" value="ALANYL-TRNA EDITING PROTEIN"/>
    <property type="match status" value="1"/>
</dbReference>
<feature type="domain" description="Threonyl/alanyl tRNA synthetase SAD" evidence="3">
    <location>
        <begin position="214"/>
        <end position="254"/>
    </location>
</feature>
<evidence type="ECO:0000256" key="1">
    <source>
        <dbReference type="ARBA" id="ARBA00001947"/>
    </source>
</evidence>
<comment type="cofactor">
    <cofactor evidence="1">
        <name>Zn(2+)</name>
        <dbReference type="ChEBI" id="CHEBI:29105"/>
    </cofactor>
</comment>
<dbReference type="SMART" id="SM00863">
    <property type="entry name" value="tRNA_SAD"/>
    <property type="match status" value="1"/>
</dbReference>
<name>A0A397VJL7_9GLOM</name>
<feature type="non-terminal residue" evidence="4">
    <location>
        <position position="259"/>
    </location>
</feature>
<dbReference type="InterPro" id="IPR018163">
    <property type="entry name" value="Thr/Ala-tRNA-synth_IIc_edit"/>
</dbReference>
<accession>A0A397VJL7</accession>
<dbReference type="Gene3D" id="2.40.30.130">
    <property type="match status" value="1"/>
</dbReference>
<dbReference type="Gene3D" id="3.30.980.10">
    <property type="entry name" value="Threonyl-trna Synthetase, Chain A, domain 2"/>
    <property type="match status" value="1"/>
</dbReference>
<proteinExistence type="inferred from homology"/>
<protein>
    <submittedName>
        <fullName evidence="4">Threonyl/alanyl tRNA synthetase</fullName>
    </submittedName>
</protein>
<dbReference type="InterPro" id="IPR012947">
    <property type="entry name" value="tRNA_SAD"/>
</dbReference>
<dbReference type="GO" id="GO:0004812">
    <property type="term" value="F:aminoacyl-tRNA ligase activity"/>
    <property type="evidence" value="ECO:0007669"/>
    <property type="project" value="UniProtKB-KW"/>
</dbReference>
<dbReference type="InterPro" id="IPR009000">
    <property type="entry name" value="Transl_B-barrel_sf"/>
</dbReference>
<dbReference type="Pfam" id="PF07973">
    <property type="entry name" value="tRNA_SAD"/>
    <property type="match status" value="1"/>
</dbReference>
<dbReference type="SUPFAM" id="SSF55186">
    <property type="entry name" value="ThrRS/AlaRS common domain"/>
    <property type="match status" value="1"/>
</dbReference>
<dbReference type="InterPro" id="IPR051335">
    <property type="entry name" value="Alanyl-tRNA_Editing_Enzymes"/>
</dbReference>
<sequence>MLRFQYRSIFLSKKFACRLINQVNNMTTSINSTERIYYCDTYLNKLEAKIIEAGNDENGDFIIFDKTIFHPQGGGQPDDEGHFALEGIKFSVRKLWAPRNPEEVPYLIKHYYENNNSFNMKERINQTALQEINIDTRKLYARYHSAGHLLSNAVNKLYPDLDGCNGNHFPKTAFVIFEGKSLPNLQELKQKVNELVNELVKNNLPVEVNWNARPRTVQFGDLKPYPCGGTHVVNTSEIGEITIRNVKKGKGRLRVGYDI</sequence>
<dbReference type="PANTHER" id="PTHR43462:SF2">
    <property type="entry name" value="THREONYL AND ALANYL TRNA SYNTHETASE SECOND ADDITIONAL DOMAIN-CONTAINING PROTEIN"/>
    <property type="match status" value="1"/>
</dbReference>
<organism evidence="4 5">
    <name type="scientific">Gigaspora rosea</name>
    <dbReference type="NCBI Taxonomy" id="44941"/>
    <lineage>
        <taxon>Eukaryota</taxon>
        <taxon>Fungi</taxon>
        <taxon>Fungi incertae sedis</taxon>
        <taxon>Mucoromycota</taxon>
        <taxon>Glomeromycotina</taxon>
        <taxon>Glomeromycetes</taxon>
        <taxon>Diversisporales</taxon>
        <taxon>Gigasporaceae</taxon>
        <taxon>Gigaspora</taxon>
    </lineage>
</organism>
<dbReference type="SUPFAM" id="SSF50447">
    <property type="entry name" value="Translation proteins"/>
    <property type="match status" value="1"/>
</dbReference>
<dbReference type="AlphaFoldDB" id="A0A397VJL7"/>
<reference evidence="4 5" key="1">
    <citation type="submission" date="2018-06" db="EMBL/GenBank/DDBJ databases">
        <title>Comparative genomics reveals the genomic features of Rhizophagus irregularis, R. cerebriforme, R. diaphanum and Gigaspora rosea, and their symbiotic lifestyle signature.</title>
        <authorList>
            <person name="Morin E."/>
            <person name="San Clemente H."/>
            <person name="Chen E.C.H."/>
            <person name="De La Providencia I."/>
            <person name="Hainaut M."/>
            <person name="Kuo A."/>
            <person name="Kohler A."/>
            <person name="Murat C."/>
            <person name="Tang N."/>
            <person name="Roy S."/>
            <person name="Loubradou J."/>
            <person name="Henrissat B."/>
            <person name="Grigoriev I.V."/>
            <person name="Corradi N."/>
            <person name="Roux C."/>
            <person name="Martin F.M."/>
        </authorList>
    </citation>
    <scope>NUCLEOTIDE SEQUENCE [LARGE SCALE GENOMIC DNA]</scope>
    <source>
        <strain evidence="4 5">DAOM 194757</strain>
    </source>
</reference>
<dbReference type="GO" id="GO:0005524">
    <property type="term" value="F:ATP binding"/>
    <property type="evidence" value="ECO:0007669"/>
    <property type="project" value="InterPro"/>
</dbReference>
<keyword evidence="4" id="KW-0030">Aminoacyl-tRNA synthetase</keyword>
<evidence type="ECO:0000313" key="5">
    <source>
        <dbReference type="Proteomes" id="UP000266673"/>
    </source>
</evidence>
<evidence type="ECO:0000259" key="3">
    <source>
        <dbReference type="SMART" id="SM00863"/>
    </source>
</evidence>
<dbReference type="STRING" id="44941.A0A397VJL7"/>
<evidence type="ECO:0000256" key="2">
    <source>
        <dbReference type="ARBA" id="ARBA00008429"/>
    </source>
</evidence>
<dbReference type="Proteomes" id="UP000266673">
    <property type="component" value="Unassembled WGS sequence"/>
</dbReference>